<evidence type="ECO:0000313" key="3">
    <source>
        <dbReference type="Proteomes" id="UP001371218"/>
    </source>
</evidence>
<organism evidence="2 3">
    <name type="scientific">Ideonella lacteola</name>
    <dbReference type="NCBI Taxonomy" id="2984193"/>
    <lineage>
        <taxon>Bacteria</taxon>
        <taxon>Pseudomonadati</taxon>
        <taxon>Pseudomonadota</taxon>
        <taxon>Betaproteobacteria</taxon>
        <taxon>Burkholderiales</taxon>
        <taxon>Sphaerotilaceae</taxon>
        <taxon>Ideonella</taxon>
    </lineage>
</organism>
<dbReference type="EMBL" id="JBBUTG010000029">
    <property type="protein sequence ID" value="MEK8034455.1"/>
    <property type="molecule type" value="Genomic_DNA"/>
</dbReference>
<protein>
    <submittedName>
        <fullName evidence="2">Uncharacterized protein</fullName>
    </submittedName>
</protein>
<reference evidence="2 3" key="1">
    <citation type="submission" date="2024-04" db="EMBL/GenBank/DDBJ databases">
        <title>Novel species of the genus Ideonella isolated from streams.</title>
        <authorList>
            <person name="Lu H."/>
        </authorList>
    </citation>
    <scope>NUCLEOTIDE SEQUENCE [LARGE SCALE GENOMIC DNA]</scope>
    <source>
        <strain evidence="2 3">DXS29W</strain>
    </source>
</reference>
<feature type="chain" id="PRO_5045452683" evidence="1">
    <location>
        <begin position="26"/>
        <end position="173"/>
    </location>
</feature>
<gene>
    <name evidence="2" type="ORF">AACH06_26805</name>
</gene>
<dbReference type="RefSeq" id="WP_341428884.1">
    <property type="nucleotide sequence ID" value="NZ_JBBUTG010000029.1"/>
</dbReference>
<evidence type="ECO:0000313" key="2">
    <source>
        <dbReference type="EMBL" id="MEK8034455.1"/>
    </source>
</evidence>
<dbReference type="Proteomes" id="UP001371218">
    <property type="component" value="Unassembled WGS sequence"/>
</dbReference>
<keyword evidence="1" id="KW-0732">Signal</keyword>
<keyword evidence="3" id="KW-1185">Reference proteome</keyword>
<accession>A0ABU9C023</accession>
<comment type="caution">
    <text evidence="2">The sequence shown here is derived from an EMBL/GenBank/DDBJ whole genome shotgun (WGS) entry which is preliminary data.</text>
</comment>
<name>A0ABU9C023_9BURK</name>
<proteinExistence type="predicted"/>
<evidence type="ECO:0000256" key="1">
    <source>
        <dbReference type="SAM" id="SignalP"/>
    </source>
</evidence>
<sequence length="173" mass="18691">MKGLRAWAAASAVACASLSAGEVSAAELPGASVPSAGPAVASSRPVPAGWSYSHSDGLVRVVKGDIEELWRRESQGQVSFERIFHADQRRVFYSAGELRTMGLELDWARAVEWIAQSGLPERAAADGATTPLPDASDYLRLDASDLGDMDYDDFARKAEAYDVKLGWRQAHEH</sequence>
<feature type="signal peptide" evidence="1">
    <location>
        <begin position="1"/>
        <end position="25"/>
    </location>
</feature>